<dbReference type="AlphaFoldDB" id="A0A1E3NSX9"/>
<accession>A0A1E3NSX9</accession>
<proteinExistence type="predicted"/>
<sequence>MELRNSSIRGFFASRIRRIGSRGRAKSVGWLEIAARGGFAVVLKCVTMVKRETETSTHLFVPN</sequence>
<gene>
    <name evidence="1" type="ORF">PICMEDRAFT_98374</name>
</gene>
<dbReference type="RefSeq" id="XP_019020370.1">
    <property type="nucleotide sequence ID" value="XM_019165135.1"/>
</dbReference>
<dbReference type="GeneID" id="30181822"/>
<protein>
    <submittedName>
        <fullName evidence="1">Uncharacterized protein</fullName>
    </submittedName>
</protein>
<dbReference type="Proteomes" id="UP000094455">
    <property type="component" value="Unassembled WGS sequence"/>
</dbReference>
<organism evidence="1 2">
    <name type="scientific">Pichia membranifaciens NRRL Y-2026</name>
    <dbReference type="NCBI Taxonomy" id="763406"/>
    <lineage>
        <taxon>Eukaryota</taxon>
        <taxon>Fungi</taxon>
        <taxon>Dikarya</taxon>
        <taxon>Ascomycota</taxon>
        <taxon>Saccharomycotina</taxon>
        <taxon>Pichiomycetes</taxon>
        <taxon>Pichiales</taxon>
        <taxon>Pichiaceae</taxon>
        <taxon>Pichia</taxon>
    </lineage>
</organism>
<keyword evidence="2" id="KW-1185">Reference proteome</keyword>
<dbReference type="EMBL" id="KV454001">
    <property type="protein sequence ID" value="ODQ49257.1"/>
    <property type="molecule type" value="Genomic_DNA"/>
</dbReference>
<evidence type="ECO:0000313" key="2">
    <source>
        <dbReference type="Proteomes" id="UP000094455"/>
    </source>
</evidence>
<reference evidence="1 2" key="1">
    <citation type="journal article" date="2016" name="Proc. Natl. Acad. Sci. U.S.A.">
        <title>Comparative genomics of biotechnologically important yeasts.</title>
        <authorList>
            <person name="Riley R."/>
            <person name="Haridas S."/>
            <person name="Wolfe K.H."/>
            <person name="Lopes M.R."/>
            <person name="Hittinger C.T."/>
            <person name="Goeker M."/>
            <person name="Salamov A.A."/>
            <person name="Wisecaver J.H."/>
            <person name="Long T.M."/>
            <person name="Calvey C.H."/>
            <person name="Aerts A.L."/>
            <person name="Barry K.W."/>
            <person name="Choi C."/>
            <person name="Clum A."/>
            <person name="Coughlan A.Y."/>
            <person name="Deshpande S."/>
            <person name="Douglass A.P."/>
            <person name="Hanson S.J."/>
            <person name="Klenk H.-P."/>
            <person name="LaButti K.M."/>
            <person name="Lapidus A."/>
            <person name="Lindquist E.A."/>
            <person name="Lipzen A.M."/>
            <person name="Meier-Kolthoff J.P."/>
            <person name="Ohm R.A."/>
            <person name="Otillar R.P."/>
            <person name="Pangilinan J.L."/>
            <person name="Peng Y."/>
            <person name="Rokas A."/>
            <person name="Rosa C.A."/>
            <person name="Scheuner C."/>
            <person name="Sibirny A.A."/>
            <person name="Slot J.C."/>
            <person name="Stielow J.B."/>
            <person name="Sun H."/>
            <person name="Kurtzman C.P."/>
            <person name="Blackwell M."/>
            <person name="Grigoriev I.V."/>
            <person name="Jeffries T.W."/>
        </authorList>
    </citation>
    <scope>NUCLEOTIDE SEQUENCE [LARGE SCALE GENOMIC DNA]</scope>
    <source>
        <strain evidence="1 2">NRRL Y-2026</strain>
    </source>
</reference>
<name>A0A1E3NSX9_9ASCO</name>
<evidence type="ECO:0000313" key="1">
    <source>
        <dbReference type="EMBL" id="ODQ49257.1"/>
    </source>
</evidence>